<proteinExistence type="predicted"/>
<comment type="caution">
    <text evidence="2">The sequence shown here is derived from an EMBL/GenBank/DDBJ whole genome shotgun (WGS) entry which is preliminary data.</text>
</comment>
<dbReference type="Proteomes" id="UP000615446">
    <property type="component" value="Unassembled WGS sequence"/>
</dbReference>
<evidence type="ECO:0008006" key="5">
    <source>
        <dbReference type="Google" id="ProtNLM"/>
    </source>
</evidence>
<feature type="transmembrane region" description="Helical" evidence="1">
    <location>
        <begin position="136"/>
        <end position="158"/>
    </location>
</feature>
<gene>
    <name evidence="3" type="ORF">RCL2_002919900</name>
    <name evidence="2" type="ORF">RclHR1_02480026</name>
</gene>
<keyword evidence="4" id="KW-1185">Reference proteome</keyword>
<evidence type="ECO:0000313" key="4">
    <source>
        <dbReference type="Proteomes" id="UP000247702"/>
    </source>
</evidence>
<accession>A0A2Z6QY12</accession>
<sequence>MPLNTHPFLIKSLLPLYYIMIISCSIESVSTFSLLLYKRFHDNSSLWSDRIFEPLTGFLLWVFLYSTFRNLYLIIITFGLMPDAIILKSIINFSGWAFIQFAIATYIAGIFRTIPKLTFHRPTACRQTKFIPTYHSVLFIYWIFVITVGLLVIILSYLRGYFQGKNDRNNLIISQAFLLIILSISNIVFNLCLFKYGRFLVVLTQESVNLTNGRDEAYNAYLNKLKTINFSLMVVVSWTSISFFLWSMCSLTIKVNMDIPAIMTFMTNTAYTIMIMAAIISIIRGELYIKGINNADINLSTISNVRWSETSFGQTNSVIET</sequence>
<keyword evidence="1" id="KW-0812">Transmembrane</keyword>
<feature type="transmembrane region" description="Helical" evidence="1">
    <location>
        <begin position="230"/>
        <end position="253"/>
    </location>
</feature>
<evidence type="ECO:0000313" key="3">
    <source>
        <dbReference type="EMBL" id="GET02830.1"/>
    </source>
</evidence>
<feature type="transmembrane region" description="Helical" evidence="1">
    <location>
        <begin position="93"/>
        <end position="115"/>
    </location>
</feature>
<organism evidence="2 4">
    <name type="scientific">Rhizophagus clarus</name>
    <dbReference type="NCBI Taxonomy" id="94130"/>
    <lineage>
        <taxon>Eukaryota</taxon>
        <taxon>Fungi</taxon>
        <taxon>Fungi incertae sedis</taxon>
        <taxon>Mucoromycota</taxon>
        <taxon>Glomeromycotina</taxon>
        <taxon>Glomeromycetes</taxon>
        <taxon>Glomerales</taxon>
        <taxon>Glomeraceae</taxon>
        <taxon>Rhizophagus</taxon>
    </lineage>
</organism>
<dbReference type="OrthoDB" id="2418080at2759"/>
<feature type="transmembrane region" description="Helical" evidence="1">
    <location>
        <begin position="16"/>
        <end position="37"/>
    </location>
</feature>
<reference evidence="3" key="2">
    <citation type="submission" date="2019-10" db="EMBL/GenBank/DDBJ databases">
        <title>Conservation and host-specific expression of non-tandemly repeated heterogenous ribosome RNA gene in arbuscular mycorrhizal fungi.</title>
        <authorList>
            <person name="Maeda T."/>
            <person name="Kobayashi Y."/>
            <person name="Nakagawa T."/>
            <person name="Ezawa T."/>
            <person name="Yamaguchi K."/>
            <person name="Bino T."/>
            <person name="Nishimoto Y."/>
            <person name="Shigenobu S."/>
            <person name="Kawaguchi M."/>
        </authorList>
    </citation>
    <scope>NUCLEOTIDE SEQUENCE</scope>
    <source>
        <strain evidence="3">HR1</strain>
    </source>
</reference>
<keyword evidence="1" id="KW-1133">Transmembrane helix</keyword>
<evidence type="ECO:0000256" key="1">
    <source>
        <dbReference type="SAM" id="Phobius"/>
    </source>
</evidence>
<feature type="transmembrane region" description="Helical" evidence="1">
    <location>
        <begin position="170"/>
        <end position="193"/>
    </location>
</feature>
<dbReference type="EMBL" id="BEXD01001646">
    <property type="protein sequence ID" value="GBB95127.1"/>
    <property type="molecule type" value="Genomic_DNA"/>
</dbReference>
<evidence type="ECO:0000313" key="2">
    <source>
        <dbReference type="EMBL" id="GBB95127.1"/>
    </source>
</evidence>
<feature type="transmembrane region" description="Helical" evidence="1">
    <location>
        <begin position="259"/>
        <end position="283"/>
    </location>
</feature>
<name>A0A2Z6QY12_9GLOM</name>
<keyword evidence="1" id="KW-0472">Membrane</keyword>
<dbReference type="EMBL" id="BLAL01000315">
    <property type="protein sequence ID" value="GET02830.1"/>
    <property type="molecule type" value="Genomic_DNA"/>
</dbReference>
<dbReference type="Proteomes" id="UP000247702">
    <property type="component" value="Unassembled WGS sequence"/>
</dbReference>
<reference evidence="2 4" key="1">
    <citation type="submission" date="2017-11" db="EMBL/GenBank/DDBJ databases">
        <title>The genome of Rhizophagus clarus HR1 reveals common genetic basis of auxotrophy among arbuscular mycorrhizal fungi.</title>
        <authorList>
            <person name="Kobayashi Y."/>
        </authorList>
    </citation>
    <scope>NUCLEOTIDE SEQUENCE [LARGE SCALE GENOMIC DNA]</scope>
    <source>
        <strain evidence="2 4">HR1</strain>
    </source>
</reference>
<protein>
    <recommendedName>
        <fullName evidence="5">G-protein coupled receptors family 1 profile domain-containing protein</fullName>
    </recommendedName>
</protein>
<dbReference type="AlphaFoldDB" id="A0A2Z6QY12"/>
<feature type="transmembrane region" description="Helical" evidence="1">
    <location>
        <begin position="58"/>
        <end position="81"/>
    </location>
</feature>